<dbReference type="InterPro" id="IPR036890">
    <property type="entry name" value="HATPase_C_sf"/>
</dbReference>
<dbReference type="Proteomes" id="UP000000812">
    <property type="component" value="Chromosome"/>
</dbReference>
<dbReference type="EMBL" id="AE003849">
    <property type="protein sequence ID" value="AAF83209.1"/>
    <property type="molecule type" value="Genomic_DNA"/>
</dbReference>
<dbReference type="eggNOG" id="COG4251">
    <property type="taxonomic scope" value="Bacteria"/>
</dbReference>
<proteinExistence type="predicted"/>
<accession>Q9PGA3</accession>
<dbReference type="AlphaFoldDB" id="Q9PGA3"/>
<evidence type="ECO:0000313" key="1">
    <source>
        <dbReference type="EMBL" id="AAF83209.1"/>
    </source>
</evidence>
<dbReference type="KEGG" id="xfa:XF_0399"/>
<dbReference type="Gene3D" id="3.30.565.10">
    <property type="entry name" value="Histidine kinase-like ATPase, C-terminal domain"/>
    <property type="match status" value="1"/>
</dbReference>
<dbReference type="STRING" id="160492.XF_0399"/>
<dbReference type="HOGENOM" id="CLU_2866860_0_0_6"/>
<evidence type="ECO:0000313" key="2">
    <source>
        <dbReference type="Proteomes" id="UP000000812"/>
    </source>
</evidence>
<protein>
    <submittedName>
        <fullName evidence="1">Uncharacterized protein</fullName>
    </submittedName>
</protein>
<reference evidence="1 2" key="1">
    <citation type="journal article" date="2000" name="Nature">
        <title>The genome sequence of the plant pathogen Xylella fastidiosa.</title>
        <authorList>
            <person name="Simpson A.J."/>
            <person name="Reinach F.C."/>
            <person name="Arruda P."/>
            <person name="Abreu F.A."/>
            <person name="Acencio M."/>
            <person name="Alvarenga R."/>
            <person name="Alves L.M."/>
            <person name="Araya J.E."/>
            <person name="Baia G.S."/>
            <person name="Baptista C.S."/>
            <person name="Barros M.H."/>
            <person name="Bonaccorsi E.D."/>
            <person name="Bordin S."/>
            <person name="Bove J.M."/>
            <person name="Briones M.R."/>
            <person name="Bueno M.R."/>
            <person name="Camargo A.A."/>
            <person name="Camargo L.E."/>
            <person name="Carraro D.M."/>
            <person name="Carrer H."/>
            <person name="Colauto N.B."/>
            <person name="Colombo C."/>
            <person name="Costa F.F."/>
            <person name="Costa M.C."/>
            <person name="Costa-Neto C.M."/>
            <person name="Coutinho L.L."/>
            <person name="Cristofani M."/>
            <person name="Dias-Neto E."/>
            <person name="Docena C."/>
            <person name="El-Dorry H."/>
            <person name="Facincani A.P."/>
            <person name="Ferreira A.J."/>
            <person name="Ferreira V.C."/>
            <person name="Ferro J.A."/>
            <person name="Fraga J.S."/>
            <person name="Franca S.C."/>
            <person name="Franco M.C."/>
            <person name="Frohme M."/>
            <person name="Furlan L.R."/>
            <person name="Garnier M."/>
            <person name="Goldman G.H."/>
            <person name="Goldman M.H."/>
            <person name="Gomes S.L."/>
            <person name="Gruber A."/>
            <person name="Ho P.L."/>
            <person name="Hoheisel J.D."/>
            <person name="Junqueira M.L."/>
            <person name="Kemper E.L."/>
            <person name="Kitajima J.P."/>
            <person name="Krieger J.E."/>
            <person name="Kuramae E.E."/>
            <person name="Laigret F."/>
            <person name="Lambais M.R."/>
            <person name="Leite L.C."/>
            <person name="Lemos E.G."/>
            <person name="Lemos M.V."/>
            <person name="Lopes S.A."/>
            <person name="Lopes C.R."/>
            <person name="Machado J.A."/>
            <person name="Machado M.A."/>
            <person name="Madeira A.M."/>
            <person name="Madeira H.M."/>
            <person name="Marino C.L."/>
            <person name="Marques M.V."/>
            <person name="Martins E.A."/>
            <person name="Martins E.M."/>
            <person name="Matsukuma A.Y."/>
            <person name="Menck C.F."/>
            <person name="Miracca E.C."/>
            <person name="Miyaki C.Y."/>
            <person name="Monteriro-Vitorello C.B."/>
            <person name="Moon D.H."/>
            <person name="Nagai M.A."/>
            <person name="Nascimento A.L."/>
            <person name="Netto L.E."/>
            <person name="Nhani A.Jr."/>
            <person name="Nobrega F.G."/>
            <person name="Nunes L.R."/>
            <person name="Oliveira M.A."/>
            <person name="de Oliveira M.C."/>
            <person name="de Oliveira R.C."/>
            <person name="Palmieri D.A."/>
            <person name="Paris A."/>
            <person name="Peixoto B.R."/>
            <person name="Pereira G.A."/>
            <person name="Pereira H.A.Jr."/>
            <person name="Pesquero J.B."/>
            <person name="Quaggio R.B."/>
            <person name="Roberto P.G."/>
            <person name="Rodrigues V."/>
            <person name="de M Rosa A.J."/>
            <person name="de Rosa V.E.Jr."/>
            <person name="de Sa R.G."/>
            <person name="Santelli R.V."/>
            <person name="Sawasaki H.E."/>
            <person name="da Silva A.C."/>
            <person name="da Silva A.M."/>
            <person name="da Silva F.R."/>
            <person name="da Silva W.A.Jr."/>
            <person name="da Silveira J.F."/>
            <person name="Silvestri M.L."/>
            <person name="Siqueira W.J."/>
            <person name="de Souza A.A."/>
            <person name="de Souza A.P."/>
            <person name="Terenzi M.F."/>
            <person name="Truffi D."/>
            <person name="Tsai S.M."/>
            <person name="Tsuhako M.H."/>
            <person name="Vallada H."/>
            <person name="Van Sluys M.A."/>
            <person name="Verjovski-Almeida S."/>
            <person name="Vettore A.L."/>
            <person name="Zago M.A."/>
            <person name="Zatz M."/>
            <person name="Meidanis J."/>
            <person name="Setubal J.C."/>
        </authorList>
    </citation>
    <scope>NUCLEOTIDE SEQUENCE [LARGE SCALE GENOMIC DNA]</scope>
    <source>
        <strain evidence="1 2">9a5c</strain>
    </source>
</reference>
<sequence>MLRIVNNNLDCSKCEANKLKLEITTFNLRELLEGVTRLMRHLSETKRLAFEIIHRPHSPPVSAR</sequence>
<organism evidence="1 2">
    <name type="scientific">Xylella fastidiosa (strain 9a5c)</name>
    <dbReference type="NCBI Taxonomy" id="160492"/>
    <lineage>
        <taxon>Bacteria</taxon>
        <taxon>Pseudomonadati</taxon>
        <taxon>Pseudomonadota</taxon>
        <taxon>Gammaproteobacteria</taxon>
        <taxon>Lysobacterales</taxon>
        <taxon>Lysobacteraceae</taxon>
        <taxon>Xylella</taxon>
    </lineage>
</organism>
<dbReference type="PIR" id="D82811">
    <property type="entry name" value="D82811"/>
</dbReference>
<name>Q9PGA3_XYLFA</name>
<gene>
    <name evidence="1" type="ordered locus">XF_0399</name>
</gene>